<reference evidence="3" key="2">
    <citation type="submission" date="2015-01" db="EMBL/GenBank/DDBJ databases">
        <title>Evolutionary Origins and Diversification of the Mycorrhizal Mutualists.</title>
        <authorList>
            <consortium name="DOE Joint Genome Institute"/>
            <consortium name="Mycorrhizal Genomics Consortium"/>
            <person name="Kohler A."/>
            <person name="Kuo A."/>
            <person name="Nagy L.G."/>
            <person name="Floudas D."/>
            <person name="Copeland A."/>
            <person name="Barry K.W."/>
            <person name="Cichocki N."/>
            <person name="Veneault-Fourrey C."/>
            <person name="LaButti K."/>
            <person name="Lindquist E.A."/>
            <person name="Lipzen A."/>
            <person name="Lundell T."/>
            <person name="Morin E."/>
            <person name="Murat C."/>
            <person name="Riley R."/>
            <person name="Ohm R."/>
            <person name="Sun H."/>
            <person name="Tunlid A."/>
            <person name="Henrissat B."/>
            <person name="Grigoriev I.V."/>
            <person name="Hibbett D.S."/>
            <person name="Martin F."/>
        </authorList>
    </citation>
    <scope>NUCLEOTIDE SEQUENCE [LARGE SCALE GENOMIC DNA]</scope>
    <source>
        <strain evidence="3">MAFF 305830</strain>
    </source>
</reference>
<organism evidence="2 3">
    <name type="scientific">Serendipita vermifera MAFF 305830</name>
    <dbReference type="NCBI Taxonomy" id="933852"/>
    <lineage>
        <taxon>Eukaryota</taxon>
        <taxon>Fungi</taxon>
        <taxon>Dikarya</taxon>
        <taxon>Basidiomycota</taxon>
        <taxon>Agaricomycotina</taxon>
        <taxon>Agaricomycetes</taxon>
        <taxon>Sebacinales</taxon>
        <taxon>Serendipitaceae</taxon>
        <taxon>Serendipita</taxon>
    </lineage>
</organism>
<name>A0A0C2XG53_SERVB</name>
<gene>
    <name evidence="2" type="ORF">M408DRAFT_24077</name>
</gene>
<feature type="compositionally biased region" description="Basic and acidic residues" evidence="1">
    <location>
        <begin position="285"/>
        <end position="294"/>
    </location>
</feature>
<feature type="compositionally biased region" description="Low complexity" evidence="1">
    <location>
        <begin position="145"/>
        <end position="158"/>
    </location>
</feature>
<keyword evidence="3" id="KW-1185">Reference proteome</keyword>
<feature type="region of interest" description="Disordered" evidence="1">
    <location>
        <begin position="1"/>
        <end position="88"/>
    </location>
</feature>
<sequence>MQTYRRLASTASSTSRSASTSMSHHGGHAPTAMSRSSSTTTNESNPRSGLSLTMPPPSGLARGLASPSSATTSTRSPSTPYGTLSSSNLNLAEYTPSELHTIAESLLAHVTFGPYHIASSPVPSSHMHTLLAASQSSRNKENLASSSTSISSSSTTSILGPSARRQFEGKEGSRNVNANGGSNRQGLTSLANVAYPPLTPFGASASSSSASTPRSNHPRARFTIGAPESERGRGARRGATDENSARGRGMGRTISRREREASSSELWELDEEDGERGRSTGGRGRRGDVKILQQ</sequence>
<accession>A0A0C2XG53</accession>
<dbReference type="OrthoDB" id="3263550at2759"/>
<feature type="compositionally biased region" description="Polar residues" evidence="1">
    <location>
        <begin position="174"/>
        <end position="187"/>
    </location>
</feature>
<reference evidence="2 3" key="1">
    <citation type="submission" date="2014-04" db="EMBL/GenBank/DDBJ databases">
        <authorList>
            <consortium name="DOE Joint Genome Institute"/>
            <person name="Kuo A."/>
            <person name="Zuccaro A."/>
            <person name="Kohler A."/>
            <person name="Nagy L.G."/>
            <person name="Floudas D."/>
            <person name="Copeland A."/>
            <person name="Barry K.W."/>
            <person name="Cichocki N."/>
            <person name="Veneault-Fourrey C."/>
            <person name="LaButti K."/>
            <person name="Lindquist E.A."/>
            <person name="Lipzen A."/>
            <person name="Lundell T."/>
            <person name="Morin E."/>
            <person name="Murat C."/>
            <person name="Sun H."/>
            <person name="Tunlid A."/>
            <person name="Henrissat B."/>
            <person name="Grigoriev I.V."/>
            <person name="Hibbett D.S."/>
            <person name="Martin F."/>
            <person name="Nordberg H.P."/>
            <person name="Cantor M.N."/>
            <person name="Hua S.X."/>
        </authorList>
    </citation>
    <scope>NUCLEOTIDE SEQUENCE [LARGE SCALE GENOMIC DNA]</scope>
    <source>
        <strain evidence="2 3">MAFF 305830</strain>
    </source>
</reference>
<dbReference type="Proteomes" id="UP000054097">
    <property type="component" value="Unassembled WGS sequence"/>
</dbReference>
<feature type="region of interest" description="Disordered" evidence="1">
    <location>
        <begin position="133"/>
        <end position="187"/>
    </location>
</feature>
<dbReference type="HOGENOM" id="CLU_947190_0_0_1"/>
<feature type="region of interest" description="Disordered" evidence="1">
    <location>
        <begin position="203"/>
        <end position="294"/>
    </location>
</feature>
<protein>
    <submittedName>
        <fullName evidence="2">Uncharacterized protein</fullName>
    </submittedName>
</protein>
<feature type="compositionally biased region" description="Low complexity" evidence="1">
    <location>
        <begin position="65"/>
        <end position="80"/>
    </location>
</feature>
<feature type="compositionally biased region" description="Low complexity" evidence="1">
    <location>
        <begin position="1"/>
        <end position="23"/>
    </location>
</feature>
<dbReference type="AlphaFoldDB" id="A0A0C2XG53"/>
<evidence type="ECO:0000256" key="1">
    <source>
        <dbReference type="SAM" id="MobiDB-lite"/>
    </source>
</evidence>
<proteinExistence type="predicted"/>
<dbReference type="EMBL" id="KN824295">
    <property type="protein sequence ID" value="KIM28057.1"/>
    <property type="molecule type" value="Genomic_DNA"/>
</dbReference>
<feature type="compositionally biased region" description="Basic and acidic residues" evidence="1">
    <location>
        <begin position="228"/>
        <end position="245"/>
    </location>
</feature>
<evidence type="ECO:0000313" key="2">
    <source>
        <dbReference type="EMBL" id="KIM28057.1"/>
    </source>
</evidence>
<feature type="compositionally biased region" description="Low complexity" evidence="1">
    <location>
        <begin position="34"/>
        <end position="48"/>
    </location>
</feature>
<evidence type="ECO:0000313" key="3">
    <source>
        <dbReference type="Proteomes" id="UP000054097"/>
    </source>
</evidence>